<evidence type="ECO:0000313" key="2">
    <source>
        <dbReference type="EMBL" id="ETJ02397.1"/>
    </source>
</evidence>
<dbReference type="SMART" id="SM00382">
    <property type="entry name" value="AAA"/>
    <property type="match status" value="1"/>
</dbReference>
<proteinExistence type="predicted"/>
<dbReference type="Proteomes" id="UP000018855">
    <property type="component" value="Unassembled WGS sequence"/>
</dbReference>
<protein>
    <recommendedName>
        <fullName evidence="1">AAA+ ATPase domain-containing protein</fullName>
    </recommendedName>
</protein>
<comment type="caution">
    <text evidence="2">The sequence shown here is derived from an EMBL/GenBank/DDBJ whole genome shotgun (WGS) entry which is preliminary data.</text>
</comment>
<dbReference type="InterPro" id="IPR003593">
    <property type="entry name" value="AAA+_ATPase"/>
</dbReference>
<dbReference type="EMBL" id="AZMJ01000010">
    <property type="protein sequence ID" value="ETJ02397.1"/>
    <property type="molecule type" value="Genomic_DNA"/>
</dbReference>
<feature type="domain" description="AAA+ ATPase" evidence="1">
    <location>
        <begin position="192"/>
        <end position="353"/>
    </location>
</feature>
<dbReference type="PATRIC" id="fig|1403949.3.peg.85"/>
<organism evidence="2 3">
    <name type="scientific">Veillonella dispar DORA_11</name>
    <dbReference type="NCBI Taxonomy" id="1403949"/>
    <lineage>
        <taxon>Bacteria</taxon>
        <taxon>Bacillati</taxon>
        <taxon>Bacillota</taxon>
        <taxon>Negativicutes</taxon>
        <taxon>Veillonellales</taxon>
        <taxon>Veillonellaceae</taxon>
        <taxon>Veillonella</taxon>
    </lineage>
</organism>
<dbReference type="GO" id="GO:0005524">
    <property type="term" value="F:ATP binding"/>
    <property type="evidence" value="ECO:0007669"/>
    <property type="project" value="InterPro"/>
</dbReference>
<dbReference type="AlphaFoldDB" id="W1V8U2"/>
<evidence type="ECO:0000313" key="3">
    <source>
        <dbReference type="Proteomes" id="UP000018855"/>
    </source>
</evidence>
<dbReference type="PANTHER" id="PTHR37291:SF1">
    <property type="entry name" value="TYPE IV METHYL-DIRECTED RESTRICTION ENZYME ECOKMCRB SUBUNIT"/>
    <property type="match status" value="1"/>
</dbReference>
<dbReference type="SUPFAM" id="SSF52540">
    <property type="entry name" value="P-loop containing nucleoside triphosphate hydrolases"/>
    <property type="match status" value="1"/>
</dbReference>
<dbReference type="CDD" id="cd00009">
    <property type="entry name" value="AAA"/>
    <property type="match status" value="1"/>
</dbReference>
<name>W1V8U2_9FIRM</name>
<dbReference type="GO" id="GO:0016887">
    <property type="term" value="F:ATP hydrolysis activity"/>
    <property type="evidence" value="ECO:0007669"/>
    <property type="project" value="InterPro"/>
</dbReference>
<accession>W1V8U2</accession>
<reference evidence="2 3" key="1">
    <citation type="submission" date="2013-12" db="EMBL/GenBank/DDBJ databases">
        <title>A Varibaculum cambriense genome reconstructed from a premature infant gut community with otherwise low bacterial novelty that shifts toward anaerobic metabolism during the third week of life.</title>
        <authorList>
            <person name="Brown C.T."/>
            <person name="Sharon I."/>
            <person name="Thomas B.C."/>
            <person name="Castelle C.J."/>
            <person name="Morowitz M.J."/>
            <person name="Banfield J.F."/>
        </authorList>
    </citation>
    <scope>NUCLEOTIDE SEQUENCE [LARGE SCALE GENOMIC DNA]</scope>
    <source>
        <strain evidence="3">DORA_11</strain>
    </source>
</reference>
<gene>
    <name evidence="2" type="ORF">Q619_VDC00010G0004</name>
</gene>
<sequence length="474" mass="54411">MAYWILSADFKKWKPELGDSFNKWSDWNKPINYNCFISSKTRLKGNAANLNKNDIVLIHAKRNGIIGIGYISYVPIDKENIQENDYITVEPIMVLENILTIDELTKNNLTTGYQNSFTSCDEAKFNKIIDLASIRSTLNTRLKKLGLNFINSPKPNIISKEKIINFSINQDVFDSLYLPKSIINKIVDLLKRKKNIILQGPPGVGKTYIAKKIAESITDTSNSDFVQFHQNYSYEDFVIGYKPNEKGGFDLIKGKFYLACLEADKMYNTNNKQVNPYVFTIDEINRGNISKIFGELLMLIENNYRGHTISLASNTQFSVPKNLYIIGMMNTADRSLAMIDYALRRRFSFISIPPVFEGIKDDDITSWGSPDSSADETKRVFAHFLNKEKLNTEYGKSLIKVVIDLNREIEDKLGKGFIIGHSYFCNLSIDDNDITKECLRDVIEYDIVPLLEEYWFDDTDMVKKWKETLFAAVQ</sequence>
<dbReference type="InterPro" id="IPR011704">
    <property type="entry name" value="ATPase_dyneun-rel_AAA"/>
</dbReference>
<evidence type="ECO:0000259" key="1">
    <source>
        <dbReference type="SMART" id="SM00382"/>
    </source>
</evidence>
<dbReference type="Gene3D" id="3.40.50.300">
    <property type="entry name" value="P-loop containing nucleotide triphosphate hydrolases"/>
    <property type="match status" value="1"/>
</dbReference>
<dbReference type="InterPro" id="IPR027417">
    <property type="entry name" value="P-loop_NTPase"/>
</dbReference>
<dbReference type="Pfam" id="PF07728">
    <property type="entry name" value="AAA_5"/>
    <property type="match status" value="1"/>
</dbReference>
<dbReference type="PANTHER" id="PTHR37291">
    <property type="entry name" value="5-METHYLCYTOSINE-SPECIFIC RESTRICTION ENZYME B"/>
    <property type="match status" value="1"/>
</dbReference>
<dbReference type="InterPro" id="IPR052934">
    <property type="entry name" value="Methyl-DNA_Rec/Restrict_Enz"/>
</dbReference>